<reference evidence="2 3" key="1">
    <citation type="journal article" date="2014" name="Agronomy (Basel)">
        <title>A Draft Genome Sequence for Ensete ventricosum, the Drought-Tolerant Tree Against Hunger.</title>
        <authorList>
            <person name="Harrison J."/>
            <person name="Moore K.A."/>
            <person name="Paszkiewicz K."/>
            <person name="Jones T."/>
            <person name="Grant M."/>
            <person name="Ambacheew D."/>
            <person name="Muzemil S."/>
            <person name="Studholme D.J."/>
        </authorList>
    </citation>
    <scope>NUCLEOTIDE SEQUENCE [LARGE SCALE GENOMIC DNA]</scope>
</reference>
<evidence type="ECO:0000256" key="1">
    <source>
        <dbReference type="SAM" id="MobiDB-lite"/>
    </source>
</evidence>
<evidence type="ECO:0000313" key="2">
    <source>
        <dbReference type="EMBL" id="RRT48092.1"/>
    </source>
</evidence>
<name>A0A426Y8N9_ENSVE</name>
<dbReference type="EMBL" id="AMZH03014164">
    <property type="protein sequence ID" value="RRT48092.1"/>
    <property type="molecule type" value="Genomic_DNA"/>
</dbReference>
<dbReference type="Proteomes" id="UP000287651">
    <property type="component" value="Unassembled WGS sequence"/>
</dbReference>
<protein>
    <submittedName>
        <fullName evidence="2">Uncharacterized protein</fullName>
    </submittedName>
</protein>
<dbReference type="AlphaFoldDB" id="A0A426Y8N9"/>
<feature type="compositionally biased region" description="Basic and acidic residues" evidence="1">
    <location>
        <begin position="1"/>
        <end position="11"/>
    </location>
</feature>
<proteinExistence type="predicted"/>
<organism evidence="2 3">
    <name type="scientific">Ensete ventricosum</name>
    <name type="common">Abyssinian banana</name>
    <name type="synonym">Musa ensete</name>
    <dbReference type="NCBI Taxonomy" id="4639"/>
    <lineage>
        <taxon>Eukaryota</taxon>
        <taxon>Viridiplantae</taxon>
        <taxon>Streptophyta</taxon>
        <taxon>Embryophyta</taxon>
        <taxon>Tracheophyta</taxon>
        <taxon>Spermatophyta</taxon>
        <taxon>Magnoliopsida</taxon>
        <taxon>Liliopsida</taxon>
        <taxon>Zingiberales</taxon>
        <taxon>Musaceae</taxon>
        <taxon>Ensete</taxon>
    </lineage>
</organism>
<sequence length="198" mass="20857">MFLQQTHKDRGQPAMARPSTGVVGHGQAPRRGDRLLLSSPTKGRPTAAKSPYKGAVGCCQGQQPLAGTTTCSAAPVSRNPNPSCPLSVGRRRPYIGNGRKCLPCGFGDNTSVGVVPVGVAYAHWWHTCGVVPAGSTSISIAPLQADCGRYPYGLVTCGRPCRGPAYRWPDRDRGWPPLQGPCLQVATPIHVAFATTNA</sequence>
<accession>A0A426Y8N9</accession>
<comment type="caution">
    <text evidence="2">The sequence shown here is derived from an EMBL/GenBank/DDBJ whole genome shotgun (WGS) entry which is preliminary data.</text>
</comment>
<gene>
    <name evidence="2" type="ORF">B296_00007466</name>
</gene>
<evidence type="ECO:0000313" key="3">
    <source>
        <dbReference type="Proteomes" id="UP000287651"/>
    </source>
</evidence>
<feature type="region of interest" description="Disordered" evidence="1">
    <location>
        <begin position="1"/>
        <end position="49"/>
    </location>
</feature>